<dbReference type="Gene3D" id="1.10.10.10">
    <property type="entry name" value="Winged helix-like DNA-binding domain superfamily/Winged helix DNA-binding domain"/>
    <property type="match status" value="1"/>
</dbReference>
<keyword evidence="4" id="KW-1185">Reference proteome</keyword>
<dbReference type="CDD" id="cd00090">
    <property type="entry name" value="HTH_ARSR"/>
    <property type="match status" value="1"/>
</dbReference>
<reference evidence="3 4" key="1">
    <citation type="submission" date="2019-07" db="EMBL/GenBank/DDBJ databases">
        <title>Genomic analysis of Lentibacillus sp. NKC851-2.</title>
        <authorList>
            <person name="Oh Y.J."/>
        </authorList>
    </citation>
    <scope>NUCLEOTIDE SEQUENCE [LARGE SCALE GENOMIC DNA]</scope>
    <source>
        <strain evidence="3 4">NKC851-2</strain>
    </source>
</reference>
<proteinExistence type="predicted"/>
<organism evidence="3 4">
    <name type="scientific">Lentibacillus cibarius</name>
    <dbReference type="NCBI Taxonomy" id="2583219"/>
    <lineage>
        <taxon>Bacteria</taxon>
        <taxon>Bacillati</taxon>
        <taxon>Bacillota</taxon>
        <taxon>Bacilli</taxon>
        <taxon>Bacillales</taxon>
        <taxon>Bacillaceae</taxon>
        <taxon>Lentibacillus</taxon>
    </lineage>
</organism>
<name>A0A549YME4_9BACI</name>
<dbReference type="AlphaFoldDB" id="A0A549YME4"/>
<evidence type="ECO:0000259" key="2">
    <source>
        <dbReference type="Pfam" id="PF01022"/>
    </source>
</evidence>
<evidence type="ECO:0000313" key="4">
    <source>
        <dbReference type="Proteomes" id="UP000319280"/>
    </source>
</evidence>
<dbReference type="InterPro" id="IPR036388">
    <property type="entry name" value="WH-like_DNA-bd_sf"/>
</dbReference>
<dbReference type="GO" id="GO:0003677">
    <property type="term" value="F:DNA binding"/>
    <property type="evidence" value="ECO:0007669"/>
    <property type="project" value="UniProtKB-KW"/>
</dbReference>
<dbReference type="PANTHER" id="PTHR38600">
    <property type="entry name" value="TRANSCRIPTIONAL REGULATORY PROTEIN"/>
    <property type="match status" value="1"/>
</dbReference>
<dbReference type="Pfam" id="PF01022">
    <property type="entry name" value="HTH_5"/>
    <property type="match status" value="1"/>
</dbReference>
<comment type="caution">
    <text evidence="3">The sequence shown here is derived from an EMBL/GenBank/DDBJ whole genome shotgun (WGS) entry which is preliminary data.</text>
</comment>
<keyword evidence="1" id="KW-0238">DNA-binding</keyword>
<dbReference type="RefSeq" id="WP_142791931.1">
    <property type="nucleotide sequence ID" value="NZ_VJMZ01000001.1"/>
</dbReference>
<dbReference type="InterPro" id="IPR001845">
    <property type="entry name" value="HTH_ArsR_DNA-bd_dom"/>
</dbReference>
<accession>A0A549YME4</accession>
<evidence type="ECO:0000256" key="1">
    <source>
        <dbReference type="ARBA" id="ARBA00023125"/>
    </source>
</evidence>
<dbReference type="InterPro" id="IPR011991">
    <property type="entry name" value="ArsR-like_HTH"/>
</dbReference>
<dbReference type="SUPFAM" id="SSF46785">
    <property type="entry name" value="Winged helix' DNA-binding domain"/>
    <property type="match status" value="1"/>
</dbReference>
<sequence>MQDNGSAKRTVLTVLKKENELTISGIMSYFTISEVAVRRHLRELERQGLVKKRFVKQKLGRPYLMYSLTPSGHKTFPSQYESLSLEILWDLEALEGVETVEKVIQKRTEREQAKVKNELNTDDFGQKVRDVAAIQNNKGYMVEVEKIGEDSYEMRHYHCPIAKVASAYRQICSGDQRLYEDLFSEGCVEPRSCIVDGDNCCKWTIKK</sequence>
<evidence type="ECO:0000313" key="3">
    <source>
        <dbReference type="EMBL" id="TRM13045.1"/>
    </source>
</evidence>
<dbReference type="GO" id="GO:0003700">
    <property type="term" value="F:DNA-binding transcription factor activity"/>
    <property type="evidence" value="ECO:0007669"/>
    <property type="project" value="InterPro"/>
</dbReference>
<dbReference type="InterPro" id="IPR036390">
    <property type="entry name" value="WH_DNA-bd_sf"/>
</dbReference>
<dbReference type="Proteomes" id="UP000319280">
    <property type="component" value="Unassembled WGS sequence"/>
</dbReference>
<gene>
    <name evidence="3" type="ORF">FH966_15750</name>
</gene>
<protein>
    <submittedName>
        <fullName evidence="3">ArsR family transcriptional regulator</fullName>
    </submittedName>
</protein>
<dbReference type="PANTHER" id="PTHR38600:SF2">
    <property type="entry name" value="SLL0088 PROTEIN"/>
    <property type="match status" value="1"/>
</dbReference>
<dbReference type="EMBL" id="VJMZ01000001">
    <property type="protein sequence ID" value="TRM13045.1"/>
    <property type="molecule type" value="Genomic_DNA"/>
</dbReference>
<feature type="domain" description="HTH arsR-type" evidence="2">
    <location>
        <begin position="8"/>
        <end position="52"/>
    </location>
</feature>